<feature type="compositionally biased region" description="Polar residues" evidence="1">
    <location>
        <begin position="8"/>
        <end position="18"/>
    </location>
</feature>
<accession>A0A2S0KKP6</accession>
<dbReference type="Proteomes" id="UP000239814">
    <property type="component" value="Chromosome"/>
</dbReference>
<feature type="region of interest" description="Disordered" evidence="1">
    <location>
        <begin position="1"/>
        <end position="20"/>
    </location>
</feature>
<dbReference type="KEGG" id="git:C6V83_13625"/>
<name>A0A2S0KKP6_9ACTN</name>
<evidence type="ECO:0000313" key="3">
    <source>
        <dbReference type="Proteomes" id="UP000239814"/>
    </source>
</evidence>
<feature type="region of interest" description="Disordered" evidence="1">
    <location>
        <begin position="38"/>
        <end position="63"/>
    </location>
</feature>
<gene>
    <name evidence="2" type="ORF">C6V83_13625</name>
</gene>
<protein>
    <submittedName>
        <fullName evidence="2">Uncharacterized protein</fullName>
    </submittedName>
</protein>
<sequence>MPDEHAWTTESSHATSSGRVRYVRCVHCGTRRVDFQEHPELPPTALSAEVPTSSAPTSRRAPS</sequence>
<proteinExistence type="predicted"/>
<organism evidence="2 3">
    <name type="scientific">Gordonia iterans</name>
    <dbReference type="NCBI Taxonomy" id="1004901"/>
    <lineage>
        <taxon>Bacteria</taxon>
        <taxon>Bacillati</taxon>
        <taxon>Actinomycetota</taxon>
        <taxon>Actinomycetes</taxon>
        <taxon>Mycobacteriales</taxon>
        <taxon>Gordoniaceae</taxon>
        <taxon>Gordonia</taxon>
    </lineage>
</organism>
<evidence type="ECO:0000256" key="1">
    <source>
        <dbReference type="SAM" id="MobiDB-lite"/>
    </source>
</evidence>
<dbReference type="AlphaFoldDB" id="A0A2S0KKP6"/>
<keyword evidence="3" id="KW-1185">Reference proteome</keyword>
<evidence type="ECO:0000313" key="2">
    <source>
        <dbReference type="EMBL" id="AVM02257.1"/>
    </source>
</evidence>
<reference evidence="2 3" key="1">
    <citation type="submission" date="2018-03" db="EMBL/GenBank/DDBJ databases">
        <title>Characteristics and genome of n-alkane degrading marine bacteria Gordonia iterans isolated from crude oil contaminated in Tae-an, South Korea.</title>
        <authorList>
            <person name="Lee S.-S."/>
            <person name="Kim H."/>
        </authorList>
    </citation>
    <scope>NUCLEOTIDE SEQUENCE [LARGE SCALE GENOMIC DNA]</scope>
    <source>
        <strain evidence="2 3">Co17</strain>
    </source>
</reference>
<dbReference type="EMBL" id="CP027433">
    <property type="protein sequence ID" value="AVM02257.1"/>
    <property type="molecule type" value="Genomic_DNA"/>
</dbReference>